<dbReference type="PROSITE" id="PS00622">
    <property type="entry name" value="HTH_LUXR_1"/>
    <property type="match status" value="1"/>
</dbReference>
<dbReference type="InterPro" id="IPR029016">
    <property type="entry name" value="GAF-like_dom_sf"/>
</dbReference>
<organism evidence="5 6">
    <name type="scientific">Cyanomargarita calcarea GSE-NOS-MK-12-04C</name>
    <dbReference type="NCBI Taxonomy" id="2839659"/>
    <lineage>
        <taxon>Bacteria</taxon>
        <taxon>Bacillati</taxon>
        <taxon>Cyanobacteriota</taxon>
        <taxon>Cyanophyceae</taxon>
        <taxon>Nostocales</taxon>
        <taxon>Cyanomargaritaceae</taxon>
        <taxon>Cyanomargarita</taxon>
    </lineage>
</organism>
<dbReference type="Gene3D" id="1.10.10.10">
    <property type="entry name" value="Winged helix-like DNA-binding domain superfamily/Winged helix DNA-binding domain"/>
    <property type="match status" value="1"/>
</dbReference>
<feature type="domain" description="HTH luxR-type" evidence="4">
    <location>
        <begin position="157"/>
        <end position="222"/>
    </location>
</feature>
<keyword evidence="2" id="KW-0238">DNA-binding</keyword>
<dbReference type="Proteomes" id="UP000729701">
    <property type="component" value="Unassembled WGS sequence"/>
</dbReference>
<dbReference type="AlphaFoldDB" id="A0A951QSW2"/>
<evidence type="ECO:0000256" key="3">
    <source>
        <dbReference type="ARBA" id="ARBA00023163"/>
    </source>
</evidence>
<dbReference type="PANTHER" id="PTHR44688">
    <property type="entry name" value="DNA-BINDING TRANSCRIPTIONAL ACTIVATOR DEVR_DOSR"/>
    <property type="match status" value="1"/>
</dbReference>
<dbReference type="GO" id="GO:0003677">
    <property type="term" value="F:DNA binding"/>
    <property type="evidence" value="ECO:0007669"/>
    <property type="project" value="UniProtKB-KW"/>
</dbReference>
<dbReference type="InterPro" id="IPR036388">
    <property type="entry name" value="WH-like_DNA-bd_sf"/>
</dbReference>
<dbReference type="Pfam" id="PF01590">
    <property type="entry name" value="GAF"/>
    <property type="match status" value="1"/>
</dbReference>
<protein>
    <submittedName>
        <fullName evidence="5">LuxR family transcriptional regulator</fullName>
    </submittedName>
</protein>
<evidence type="ECO:0000259" key="4">
    <source>
        <dbReference type="PROSITE" id="PS50043"/>
    </source>
</evidence>
<dbReference type="SUPFAM" id="SSF55781">
    <property type="entry name" value="GAF domain-like"/>
    <property type="match status" value="1"/>
</dbReference>
<reference evidence="5" key="1">
    <citation type="submission" date="2021-05" db="EMBL/GenBank/DDBJ databases">
        <authorList>
            <person name="Pietrasiak N."/>
            <person name="Ward R."/>
            <person name="Stajich J.E."/>
            <person name="Kurbessoian T."/>
        </authorList>
    </citation>
    <scope>NUCLEOTIDE SEQUENCE</scope>
    <source>
        <strain evidence="5">GSE-NOS-MK-12-04C</strain>
    </source>
</reference>
<dbReference type="PANTHER" id="PTHR44688:SF16">
    <property type="entry name" value="DNA-BINDING TRANSCRIPTIONAL ACTIVATOR DEVR_DOSR"/>
    <property type="match status" value="1"/>
</dbReference>
<dbReference type="PRINTS" id="PR00038">
    <property type="entry name" value="HTHLUXR"/>
</dbReference>
<dbReference type="Pfam" id="PF00196">
    <property type="entry name" value="GerE"/>
    <property type="match status" value="1"/>
</dbReference>
<evidence type="ECO:0000256" key="1">
    <source>
        <dbReference type="ARBA" id="ARBA00023015"/>
    </source>
</evidence>
<dbReference type="EMBL" id="JAHHGZ010000031">
    <property type="protein sequence ID" value="MBW4670462.1"/>
    <property type="molecule type" value="Genomic_DNA"/>
</dbReference>
<dbReference type="InterPro" id="IPR000792">
    <property type="entry name" value="Tscrpt_reg_LuxR_C"/>
</dbReference>
<evidence type="ECO:0000313" key="5">
    <source>
        <dbReference type="EMBL" id="MBW4670462.1"/>
    </source>
</evidence>
<evidence type="ECO:0000313" key="6">
    <source>
        <dbReference type="Proteomes" id="UP000729701"/>
    </source>
</evidence>
<name>A0A951QSW2_9CYAN</name>
<reference evidence="5" key="2">
    <citation type="journal article" date="2022" name="Microbiol. Resour. Announc.">
        <title>Metagenome Sequencing to Explore Phylogenomics of Terrestrial Cyanobacteria.</title>
        <authorList>
            <person name="Ward R.D."/>
            <person name="Stajich J.E."/>
            <person name="Johansen J.R."/>
            <person name="Huntemann M."/>
            <person name="Clum A."/>
            <person name="Foster B."/>
            <person name="Foster B."/>
            <person name="Roux S."/>
            <person name="Palaniappan K."/>
            <person name="Varghese N."/>
            <person name="Mukherjee S."/>
            <person name="Reddy T.B.K."/>
            <person name="Daum C."/>
            <person name="Copeland A."/>
            <person name="Chen I.A."/>
            <person name="Ivanova N.N."/>
            <person name="Kyrpides N.C."/>
            <person name="Shapiro N."/>
            <person name="Eloe-Fadrosh E.A."/>
            <person name="Pietrasiak N."/>
        </authorList>
    </citation>
    <scope>NUCLEOTIDE SEQUENCE</scope>
    <source>
        <strain evidence="5">GSE-NOS-MK-12-04C</strain>
    </source>
</reference>
<sequence length="223" mass="24586">MANSLQALFDAIANANNEQELRLAVTDTVGLHFGVQHCAIHIFDEQCPEGENDNQSIPDVCIERNPVWHYLLERHAPVHEELVLPSGGWKQFCSRSDHEHVMTGPIVEGGKIIGTVNFTRAQGADAFDANDLADLSALCLHLSAKLANLRAKPKTSDSPFASRLTPRELEIAELVGQGLTNGEIGEKLWISQNSVKQALKRMFRKLEVSARAEMVAKLQDVVD</sequence>
<evidence type="ECO:0000256" key="2">
    <source>
        <dbReference type="ARBA" id="ARBA00023125"/>
    </source>
</evidence>
<dbReference type="InterPro" id="IPR003018">
    <property type="entry name" value="GAF"/>
</dbReference>
<keyword evidence="3" id="KW-0804">Transcription</keyword>
<keyword evidence="1" id="KW-0805">Transcription regulation</keyword>
<dbReference type="SMART" id="SM00421">
    <property type="entry name" value="HTH_LUXR"/>
    <property type="match status" value="1"/>
</dbReference>
<dbReference type="PROSITE" id="PS50043">
    <property type="entry name" value="HTH_LUXR_2"/>
    <property type="match status" value="1"/>
</dbReference>
<dbReference type="CDD" id="cd06170">
    <property type="entry name" value="LuxR_C_like"/>
    <property type="match status" value="1"/>
</dbReference>
<dbReference type="InterPro" id="IPR016032">
    <property type="entry name" value="Sig_transdc_resp-reg_C-effctor"/>
</dbReference>
<accession>A0A951QSW2</accession>
<comment type="caution">
    <text evidence="5">The sequence shown here is derived from an EMBL/GenBank/DDBJ whole genome shotgun (WGS) entry which is preliminary data.</text>
</comment>
<gene>
    <name evidence="5" type="ORF">KME60_24355</name>
</gene>
<dbReference type="GO" id="GO:0006355">
    <property type="term" value="P:regulation of DNA-templated transcription"/>
    <property type="evidence" value="ECO:0007669"/>
    <property type="project" value="InterPro"/>
</dbReference>
<dbReference type="SUPFAM" id="SSF46894">
    <property type="entry name" value="C-terminal effector domain of the bipartite response regulators"/>
    <property type="match status" value="1"/>
</dbReference>
<dbReference type="SMART" id="SM00065">
    <property type="entry name" value="GAF"/>
    <property type="match status" value="1"/>
</dbReference>
<dbReference type="Gene3D" id="3.30.450.40">
    <property type="match status" value="1"/>
</dbReference>
<proteinExistence type="predicted"/>